<name>A0A835MGH3_9ROSI</name>
<sequence>MNTINLHFLQSITTNFTQKLTIGHADKGCHFQFCSLENNHSLFPRFSLFFLDPELDDEDGAEEGLFGGSVSVENPRRLESN</sequence>
<dbReference type="EMBL" id="JADGMS010000016">
    <property type="protein sequence ID" value="KAF9665587.1"/>
    <property type="molecule type" value="Genomic_DNA"/>
</dbReference>
<proteinExistence type="predicted"/>
<dbReference type="AlphaFoldDB" id="A0A835MGH3"/>
<comment type="caution">
    <text evidence="1">The sequence shown here is derived from an EMBL/GenBank/DDBJ whole genome shotgun (WGS) entry which is preliminary data.</text>
</comment>
<dbReference type="Proteomes" id="UP000657918">
    <property type="component" value="Chromosome 16"/>
</dbReference>
<accession>A0A835MGH3</accession>
<protein>
    <submittedName>
        <fullName evidence="1">Uncharacterized protein</fullName>
    </submittedName>
</protein>
<gene>
    <name evidence="1" type="ORF">SADUNF_Sadunf16G0138500</name>
</gene>
<evidence type="ECO:0000313" key="1">
    <source>
        <dbReference type="EMBL" id="KAF9665587.1"/>
    </source>
</evidence>
<reference evidence="1 2" key="1">
    <citation type="submission" date="2020-10" db="EMBL/GenBank/DDBJ databases">
        <title>Plant Genome Project.</title>
        <authorList>
            <person name="Zhang R.-G."/>
        </authorList>
    </citation>
    <scope>NUCLEOTIDE SEQUENCE [LARGE SCALE GENOMIC DNA]</scope>
    <source>
        <strain evidence="1">FAFU-HL-1</strain>
        <tissue evidence="1">Leaf</tissue>
    </source>
</reference>
<evidence type="ECO:0000313" key="2">
    <source>
        <dbReference type="Proteomes" id="UP000657918"/>
    </source>
</evidence>
<organism evidence="1 2">
    <name type="scientific">Salix dunnii</name>
    <dbReference type="NCBI Taxonomy" id="1413687"/>
    <lineage>
        <taxon>Eukaryota</taxon>
        <taxon>Viridiplantae</taxon>
        <taxon>Streptophyta</taxon>
        <taxon>Embryophyta</taxon>
        <taxon>Tracheophyta</taxon>
        <taxon>Spermatophyta</taxon>
        <taxon>Magnoliopsida</taxon>
        <taxon>eudicotyledons</taxon>
        <taxon>Gunneridae</taxon>
        <taxon>Pentapetalae</taxon>
        <taxon>rosids</taxon>
        <taxon>fabids</taxon>
        <taxon>Malpighiales</taxon>
        <taxon>Salicaceae</taxon>
        <taxon>Saliceae</taxon>
        <taxon>Salix</taxon>
    </lineage>
</organism>
<keyword evidence="2" id="KW-1185">Reference proteome</keyword>